<comment type="caution">
    <text evidence="4">The sequence shown here is derived from an EMBL/GenBank/DDBJ whole genome shotgun (WGS) entry which is preliminary data.</text>
</comment>
<sequence>MIVPVLLVTVTVLIVVGSFLYGSNSATDSDSDSDSDSDGNSVDSQSGREAPNAKQLIEDFSARFRTAFGARRGASREQNGARDEMAFVHGVSGALRGAGALLLAPVAATGAMAADGALNLRARRMPRQRSLQRSFSSREEDLARDESRHFVPQVGERFAEGAIQHHPCLVTTMKAHEDLTTAVAFSPSGQYVATAGGEHESEIRLSLRATLVEDEALARSHVIRLPVDDWVGALAFSKDSFFLVVGTGVLGQILVYHVYRRFSTKPTLEASFASDHVGPIRHLYMSTVPGTDTHYIASAASEGDTALKFWSFGTSKPKLLHKFELEGRFALVEKVRFSSTGKLLAVVGREDASEDIASSALFFMVRFAHVGRVRKMWTVHRIDEAKVPEEDSEGVSDVSFAQRSAKLAILQGASWKVLKVRDGRLARLDSYDNMNPAAQPFSAIALADRRQMVITAREGNLHYFQLREDGKVPRLAEVINGAQDSVIQSISVGPEDDQIASLGANSASARIWSLGEES</sequence>
<feature type="region of interest" description="Disordered" evidence="1">
    <location>
        <begin position="25"/>
        <end position="52"/>
    </location>
</feature>
<evidence type="ECO:0000256" key="1">
    <source>
        <dbReference type="SAM" id="MobiDB-lite"/>
    </source>
</evidence>
<feature type="transmembrane region" description="Helical" evidence="2">
    <location>
        <begin position="241"/>
        <end position="259"/>
    </location>
</feature>
<dbReference type="Proteomes" id="UP000241890">
    <property type="component" value="Unassembled WGS sequence"/>
</dbReference>
<dbReference type="AlphaFoldDB" id="A0A2R5FYP8"/>
<dbReference type="SMART" id="SM00320">
    <property type="entry name" value="WD40"/>
    <property type="match status" value="4"/>
</dbReference>
<protein>
    <submittedName>
        <fullName evidence="4">Uncharacterized protein</fullName>
    </submittedName>
</protein>
<evidence type="ECO:0000313" key="5">
    <source>
        <dbReference type="Proteomes" id="UP000241890"/>
    </source>
</evidence>
<dbReference type="Gene3D" id="2.130.10.10">
    <property type="entry name" value="YVTN repeat-like/Quinoprotein amine dehydrogenase"/>
    <property type="match status" value="1"/>
</dbReference>
<keyword evidence="5" id="KW-1185">Reference proteome</keyword>
<evidence type="ECO:0000313" key="4">
    <source>
        <dbReference type="EMBL" id="GBG23882.1"/>
    </source>
</evidence>
<keyword evidence="3" id="KW-0732">Signal</keyword>
<keyword evidence="2" id="KW-0812">Transmembrane</keyword>
<dbReference type="PANTHER" id="PTHR44321">
    <property type="entry name" value="TRANSDUCIN BETA-LIKE PROTEIN 2"/>
    <property type="match status" value="1"/>
</dbReference>
<accession>A0A2R5FYP8</accession>
<reference evidence="4 5" key="1">
    <citation type="submission" date="2017-12" db="EMBL/GenBank/DDBJ databases">
        <title>Sequencing, de novo assembly and annotation of complete genome of a new Thraustochytrid species, strain FCC1311.</title>
        <authorList>
            <person name="Sedici K."/>
            <person name="Godart F."/>
            <person name="Aiese Cigliano R."/>
            <person name="Sanseverino W."/>
            <person name="Barakat M."/>
            <person name="Ortet P."/>
            <person name="Marechal E."/>
            <person name="Cagnac O."/>
            <person name="Amato A."/>
        </authorList>
    </citation>
    <scope>NUCLEOTIDE SEQUENCE [LARGE SCALE GENOMIC DNA]</scope>
</reference>
<evidence type="ECO:0000256" key="2">
    <source>
        <dbReference type="SAM" id="Phobius"/>
    </source>
</evidence>
<feature type="signal peptide" evidence="3">
    <location>
        <begin position="1"/>
        <end position="25"/>
    </location>
</feature>
<dbReference type="GO" id="GO:0005783">
    <property type="term" value="C:endoplasmic reticulum"/>
    <property type="evidence" value="ECO:0007669"/>
    <property type="project" value="TreeGrafter"/>
</dbReference>
<gene>
    <name evidence="4" type="ORF">FCC1311_001012</name>
</gene>
<dbReference type="InterPro" id="IPR015943">
    <property type="entry name" value="WD40/YVTN_repeat-like_dom_sf"/>
</dbReference>
<dbReference type="InParanoid" id="A0A2R5FYP8"/>
<dbReference type="EMBL" id="BEYU01000001">
    <property type="protein sequence ID" value="GBG23882.1"/>
    <property type="molecule type" value="Genomic_DNA"/>
</dbReference>
<evidence type="ECO:0000256" key="3">
    <source>
        <dbReference type="SAM" id="SignalP"/>
    </source>
</evidence>
<dbReference type="InterPro" id="IPR001680">
    <property type="entry name" value="WD40_rpt"/>
</dbReference>
<feature type="chain" id="PRO_5015357183" evidence="3">
    <location>
        <begin position="26"/>
        <end position="518"/>
    </location>
</feature>
<dbReference type="InterPro" id="IPR042410">
    <property type="entry name" value="WBSCR13"/>
</dbReference>
<organism evidence="4 5">
    <name type="scientific">Hondaea fermentalgiana</name>
    <dbReference type="NCBI Taxonomy" id="2315210"/>
    <lineage>
        <taxon>Eukaryota</taxon>
        <taxon>Sar</taxon>
        <taxon>Stramenopiles</taxon>
        <taxon>Bigyra</taxon>
        <taxon>Labyrinthulomycetes</taxon>
        <taxon>Thraustochytrida</taxon>
        <taxon>Thraustochytriidae</taxon>
        <taxon>Hondaea</taxon>
    </lineage>
</organism>
<dbReference type="SUPFAM" id="SSF101908">
    <property type="entry name" value="Putative isomerase YbhE"/>
    <property type="match status" value="1"/>
</dbReference>
<dbReference type="GO" id="GO:0030968">
    <property type="term" value="P:endoplasmic reticulum unfolded protein response"/>
    <property type="evidence" value="ECO:0007669"/>
    <property type="project" value="TreeGrafter"/>
</dbReference>
<keyword evidence="2" id="KW-0472">Membrane</keyword>
<feature type="transmembrane region" description="Helical" evidence="2">
    <location>
        <begin position="98"/>
        <end position="120"/>
    </location>
</feature>
<name>A0A2R5FYP8_9STRA</name>
<keyword evidence="2" id="KW-1133">Transmembrane helix</keyword>
<proteinExistence type="predicted"/>
<dbReference type="PANTHER" id="PTHR44321:SF1">
    <property type="entry name" value="TRANSDUCIN BETA-LIKE PROTEIN 2"/>
    <property type="match status" value="1"/>
</dbReference>
<dbReference type="Pfam" id="PF00400">
    <property type="entry name" value="WD40"/>
    <property type="match status" value="1"/>
</dbReference>